<proteinExistence type="predicted"/>
<organism evidence="2 3">
    <name type="scientific">Lederbergia ruris</name>
    <dbReference type="NCBI Taxonomy" id="217495"/>
    <lineage>
        <taxon>Bacteria</taxon>
        <taxon>Bacillati</taxon>
        <taxon>Bacillota</taxon>
        <taxon>Bacilli</taxon>
        <taxon>Bacillales</taxon>
        <taxon>Bacillaceae</taxon>
        <taxon>Lederbergia</taxon>
    </lineage>
</organism>
<comment type="caution">
    <text evidence="2">The sequence shown here is derived from an EMBL/GenBank/DDBJ whole genome shotgun (WGS) entry which is preliminary data.</text>
</comment>
<dbReference type="InterPro" id="IPR027470">
    <property type="entry name" value="Cation_efflux_CTD"/>
</dbReference>
<feature type="domain" description="Cation efflux protein cytoplasmic" evidence="1">
    <location>
        <begin position="9"/>
        <end position="63"/>
    </location>
</feature>
<dbReference type="RefSeq" id="WP_246516925.1">
    <property type="nucleotide sequence ID" value="NZ_BORB01000037.1"/>
</dbReference>
<dbReference type="SUPFAM" id="SSF160240">
    <property type="entry name" value="Cation efflux protein cytoplasmic domain-like"/>
    <property type="match status" value="1"/>
</dbReference>
<keyword evidence="3" id="KW-1185">Reference proteome</keyword>
<reference evidence="2 3" key="1">
    <citation type="submission" date="2021-03" db="EMBL/GenBank/DDBJ databases">
        <title>Antimicrobial resistance genes in bacteria isolated from Japanese honey, and their potential for conferring macrolide and lincosamide resistance in the American foulbrood pathogen Paenibacillus larvae.</title>
        <authorList>
            <person name="Okamoto M."/>
            <person name="Kumagai M."/>
            <person name="Kanamori H."/>
            <person name="Takamatsu D."/>
        </authorList>
    </citation>
    <scope>NUCLEOTIDE SEQUENCE [LARGE SCALE GENOMIC DNA]</scope>
    <source>
        <strain evidence="2 3">J8TS2</strain>
    </source>
</reference>
<accession>A0ABQ4KMK4</accession>
<dbReference type="Pfam" id="PF16916">
    <property type="entry name" value="ZT_dimer"/>
    <property type="match status" value="1"/>
</dbReference>
<evidence type="ECO:0000313" key="3">
    <source>
        <dbReference type="Proteomes" id="UP000679950"/>
    </source>
</evidence>
<name>A0ABQ4KMK4_9BACI</name>
<evidence type="ECO:0000313" key="2">
    <source>
        <dbReference type="EMBL" id="GIN59166.1"/>
    </source>
</evidence>
<sequence length="68" mass="7888">MQKERLFIDLKDIRGRKYGSNAVVDVVIFVDSAFIGVAHDISERVEEVLIKEHDVFEVHVHIELKIKN</sequence>
<gene>
    <name evidence="2" type="ORF">J8TS2_34850</name>
</gene>
<dbReference type="EMBL" id="BORB01000037">
    <property type="protein sequence ID" value="GIN59166.1"/>
    <property type="molecule type" value="Genomic_DNA"/>
</dbReference>
<dbReference type="Proteomes" id="UP000679950">
    <property type="component" value="Unassembled WGS sequence"/>
</dbReference>
<dbReference type="InterPro" id="IPR036837">
    <property type="entry name" value="Cation_efflux_CTD_sf"/>
</dbReference>
<evidence type="ECO:0000259" key="1">
    <source>
        <dbReference type="Pfam" id="PF16916"/>
    </source>
</evidence>
<protein>
    <recommendedName>
        <fullName evidence="1">Cation efflux protein cytoplasmic domain-containing protein</fullName>
    </recommendedName>
</protein>
<dbReference type="Gene3D" id="3.30.70.1350">
    <property type="entry name" value="Cation efflux protein, cytoplasmic domain"/>
    <property type="match status" value="1"/>
</dbReference>